<dbReference type="InParanoid" id="A0A369K419"/>
<dbReference type="Proteomes" id="UP000076154">
    <property type="component" value="Unassembled WGS sequence"/>
</dbReference>
<organism evidence="1 2">
    <name type="scientific">Hypsizygus marmoreus</name>
    <name type="common">White beech mushroom</name>
    <name type="synonym">Agaricus marmoreus</name>
    <dbReference type="NCBI Taxonomy" id="39966"/>
    <lineage>
        <taxon>Eukaryota</taxon>
        <taxon>Fungi</taxon>
        <taxon>Dikarya</taxon>
        <taxon>Basidiomycota</taxon>
        <taxon>Agaricomycotina</taxon>
        <taxon>Agaricomycetes</taxon>
        <taxon>Agaricomycetidae</taxon>
        <taxon>Agaricales</taxon>
        <taxon>Tricholomatineae</taxon>
        <taxon>Lyophyllaceae</taxon>
        <taxon>Hypsizygus</taxon>
    </lineage>
</organism>
<dbReference type="AlphaFoldDB" id="A0A369K419"/>
<evidence type="ECO:0000313" key="1">
    <source>
        <dbReference type="EMBL" id="RDB26603.1"/>
    </source>
</evidence>
<accession>A0A369K419</accession>
<proteinExistence type="predicted"/>
<evidence type="ECO:0000313" key="2">
    <source>
        <dbReference type="Proteomes" id="UP000076154"/>
    </source>
</evidence>
<dbReference type="EMBL" id="LUEZ02000025">
    <property type="protein sequence ID" value="RDB26603.1"/>
    <property type="molecule type" value="Genomic_DNA"/>
</dbReference>
<keyword evidence="2" id="KW-1185">Reference proteome</keyword>
<sequence length="71" mass="7980">MFNENVRKLRRKEPISDELSSVVLLQGVPNQYSVDLKPIYDMAAETFTYLGLGLMNPASRLHTPITASGRE</sequence>
<comment type="caution">
    <text evidence="1">The sequence shown here is derived from an EMBL/GenBank/DDBJ whole genome shotgun (WGS) entry which is preliminary data.</text>
</comment>
<reference evidence="1" key="1">
    <citation type="submission" date="2018-04" db="EMBL/GenBank/DDBJ databases">
        <title>Whole genome sequencing of Hypsizygus marmoreus.</title>
        <authorList>
            <person name="Choi I.-G."/>
            <person name="Min B."/>
            <person name="Kim J.-G."/>
            <person name="Kim S."/>
            <person name="Oh Y.-L."/>
            <person name="Kong W.-S."/>
            <person name="Park H."/>
            <person name="Jeong J."/>
            <person name="Song E.-S."/>
        </authorList>
    </citation>
    <scope>NUCLEOTIDE SEQUENCE [LARGE SCALE GENOMIC DNA]</scope>
    <source>
        <strain evidence="1">51987-8</strain>
    </source>
</reference>
<gene>
    <name evidence="1" type="ORF">Hypma_005574</name>
</gene>
<name>A0A369K419_HYPMA</name>
<protein>
    <submittedName>
        <fullName evidence="1">Uncharacterized protein</fullName>
    </submittedName>
</protein>